<dbReference type="STRING" id="1163745.HCD_03810"/>
<dbReference type="KEGG" id="hcm:HCD_03810"/>
<evidence type="ECO:0000313" key="2">
    <source>
        <dbReference type="EMBL" id="AFI05778.1"/>
    </source>
</evidence>
<dbReference type="PATRIC" id="fig|1163745.3.peg.808"/>
<sequence length="307" mass="34544">MKQSNLHFQSNPDLNIYYHQYTPTDPVGVVVQIAHGMVEYKERYAWLCEELCSRGYDVFINDHRGHGKSVNGSDVFLGEMGEDGFEEAVSDLEKLSRIIKEQFPNHKHVLLGHSMGSLLSRRLAQKQNILLDALILVGTPSPSILLPLSVAVVGVLKKLGLIHQYDIGKIFSKHPRVRRFGGGLRGSWLCKNEQIVETYMNDSLCRFNFTSNSFYNLLVGARRCFSRFEKVPKDLKVLFVSGADDVCGDFSKGVVRAMECLEKQGASGVVVKLFSGLRHEILNEKNKEEVLLEILSWLKGVLSDKSL</sequence>
<dbReference type="HOGENOM" id="CLU_026209_1_0_7"/>
<dbReference type="RefSeq" id="WP_014659287.1">
    <property type="nucleotide sequence ID" value="NC_017735.1"/>
</dbReference>
<gene>
    <name evidence="2" type="ordered locus">HCD_03810</name>
</gene>
<dbReference type="Gene3D" id="3.40.50.1820">
    <property type="entry name" value="alpha/beta hydrolase"/>
    <property type="match status" value="1"/>
</dbReference>
<dbReference type="InterPro" id="IPR051044">
    <property type="entry name" value="MAG_DAG_Lipase"/>
</dbReference>
<accession>I0ES59</accession>
<keyword evidence="3" id="KW-1185">Reference proteome</keyword>
<organism evidence="2 3">
    <name type="scientific">Helicobacter cetorum (strain ATCC BAA-540 / CCUG 52418 / MIT 99-5656)</name>
    <dbReference type="NCBI Taxonomy" id="1163745"/>
    <lineage>
        <taxon>Bacteria</taxon>
        <taxon>Pseudomonadati</taxon>
        <taxon>Campylobacterota</taxon>
        <taxon>Epsilonproteobacteria</taxon>
        <taxon>Campylobacterales</taxon>
        <taxon>Helicobacteraceae</taxon>
        <taxon>Helicobacter</taxon>
    </lineage>
</organism>
<dbReference type="InterPro" id="IPR022742">
    <property type="entry name" value="Hydrolase_4"/>
</dbReference>
<dbReference type="Proteomes" id="UP000005013">
    <property type="component" value="Chromosome"/>
</dbReference>
<dbReference type="EMBL" id="CP003481">
    <property type="protein sequence ID" value="AFI05778.1"/>
    <property type="molecule type" value="Genomic_DNA"/>
</dbReference>
<feature type="domain" description="Serine aminopeptidase S33" evidence="1">
    <location>
        <begin position="30"/>
        <end position="286"/>
    </location>
</feature>
<protein>
    <recommendedName>
        <fullName evidence="1">Serine aminopeptidase S33 domain-containing protein</fullName>
    </recommendedName>
</protein>
<dbReference type="eggNOG" id="COG2267">
    <property type="taxonomic scope" value="Bacteria"/>
</dbReference>
<dbReference type="Pfam" id="PF12146">
    <property type="entry name" value="Hydrolase_4"/>
    <property type="match status" value="1"/>
</dbReference>
<reference evidence="2 3" key="1">
    <citation type="journal article" date="2013" name="PLoS ONE">
        <title>Sequence Divergence and Conservation in Genomes ofHelicobacter cetorum Strains from a Dolphin and a Whale.</title>
        <authorList>
            <person name="Kersulyte D."/>
            <person name="Rossi M."/>
            <person name="Berg D.E."/>
        </authorList>
    </citation>
    <scope>NUCLEOTIDE SEQUENCE [LARGE SCALE GENOMIC DNA]</scope>
    <source>
        <strain evidence="2 3">MIT 99-5656</strain>
    </source>
</reference>
<proteinExistence type="predicted"/>
<evidence type="ECO:0000313" key="3">
    <source>
        <dbReference type="Proteomes" id="UP000005013"/>
    </source>
</evidence>
<dbReference type="SUPFAM" id="SSF53474">
    <property type="entry name" value="alpha/beta-Hydrolases"/>
    <property type="match status" value="1"/>
</dbReference>
<dbReference type="OrthoDB" id="9806902at2"/>
<dbReference type="AlphaFoldDB" id="I0ES59"/>
<dbReference type="InterPro" id="IPR029058">
    <property type="entry name" value="AB_hydrolase_fold"/>
</dbReference>
<dbReference type="PANTHER" id="PTHR11614">
    <property type="entry name" value="PHOSPHOLIPASE-RELATED"/>
    <property type="match status" value="1"/>
</dbReference>
<name>I0ES59_HELCM</name>
<evidence type="ECO:0000259" key="1">
    <source>
        <dbReference type="Pfam" id="PF12146"/>
    </source>
</evidence>